<evidence type="ECO:0008006" key="3">
    <source>
        <dbReference type="Google" id="ProtNLM"/>
    </source>
</evidence>
<reference evidence="2" key="1">
    <citation type="journal article" date="2019" name="Int. J. Syst. Evol. Microbiol.">
        <title>The Global Catalogue of Microorganisms (GCM) 10K type strain sequencing project: providing services to taxonomists for standard genome sequencing and annotation.</title>
        <authorList>
            <consortium name="The Broad Institute Genomics Platform"/>
            <consortium name="The Broad Institute Genome Sequencing Center for Infectious Disease"/>
            <person name="Wu L."/>
            <person name="Ma J."/>
        </authorList>
    </citation>
    <scope>NUCLEOTIDE SEQUENCE [LARGE SCALE GENOMIC DNA]</scope>
    <source>
        <strain evidence="2">CECT 7706</strain>
    </source>
</reference>
<sequence length="217" mass="25152">MMELYRLIQSIKEKFRKEINVLKGEEGKDKLFSSTNEFNTLQDAREAFRRSKEKLFDVNLWSQMPGITSEFKLFGPNGSQKTGKSVSIVDYILINLPGPVPENWVKVISLVDQEELAEFVVSPSEKPQEGNLNDEKVAHFFKEEATSTFRIKREGRLLFAYEIGKEENINNEGKEASNRDWINTLMAEGGWLGFQKIQWKNLTEYLVHLSEIERVQK</sequence>
<comment type="caution">
    <text evidence="1">The sequence shown here is derived from an EMBL/GenBank/DDBJ whole genome shotgun (WGS) entry which is preliminary data.</text>
</comment>
<dbReference type="Proteomes" id="UP001236663">
    <property type="component" value="Unassembled WGS sequence"/>
</dbReference>
<organism evidence="1 2">
    <name type="scientific">Cyclobacterium jeungdonense</name>
    <dbReference type="NCBI Taxonomy" id="708087"/>
    <lineage>
        <taxon>Bacteria</taxon>
        <taxon>Pseudomonadati</taxon>
        <taxon>Bacteroidota</taxon>
        <taxon>Cytophagia</taxon>
        <taxon>Cytophagales</taxon>
        <taxon>Cyclobacteriaceae</taxon>
        <taxon>Cyclobacterium</taxon>
    </lineage>
</organism>
<evidence type="ECO:0000313" key="1">
    <source>
        <dbReference type="EMBL" id="MDN3688757.1"/>
    </source>
</evidence>
<protein>
    <recommendedName>
        <fullName evidence="3">Restriction endonuclease</fullName>
    </recommendedName>
</protein>
<proteinExistence type="predicted"/>
<accession>A0ABT8C8Q9</accession>
<evidence type="ECO:0000313" key="2">
    <source>
        <dbReference type="Proteomes" id="UP001236663"/>
    </source>
</evidence>
<gene>
    <name evidence="1" type="ORF">QWZ15_13025</name>
</gene>
<keyword evidence="2" id="KW-1185">Reference proteome</keyword>
<name>A0ABT8C8Q9_9BACT</name>
<dbReference type="EMBL" id="JAUFQS010000012">
    <property type="protein sequence ID" value="MDN3688757.1"/>
    <property type="molecule type" value="Genomic_DNA"/>
</dbReference>
<dbReference type="RefSeq" id="WP_240459360.1">
    <property type="nucleotide sequence ID" value="NZ_JAUFQS010000012.1"/>
</dbReference>